<gene>
    <name evidence="1" type="ORF">Patl1_22775</name>
</gene>
<sequence length="488" mass="53318">MNKQDFMKLQQSCVLRVNIHCDGCRKKVKKLLQKIDGVYSTSIDAEQGRVVVTGNVDPAILIRKLEKSGKHAELWGPQKGSNNYQNLLNNQFKNMHFENGKGGKDNKSQKGGGNNNQPKGGHQQQQIMQQFKGSKDMKMMPHKDKKSVKFHLPEDEFDDEDFDDELDYDDEDFDDEFDDDEEFDEEEFGHGHAHHGHNGQNFPNKMMPIMNNGHGGKHGPHVMMNNGAVMNMKQGGGNNGNGGNGKKGGVIDIPIVMMGDKDGKGDKGGKKGSKESNKGGKQSKEGSNKSGKNGNNGGGGNNNGNGPKKGGGKNDGFHDMKKMKNDFHDFDVTSHGKGDGSKWDQMGQMGPMGNHPMAQMGNHPMAQMGNYPMGQMGNYPMGQNQMGNIPAVQGLPAAAAAAAAAAAMNGGYYHQAMGPGNPYNQQYMAMMMNQQRMNGGNEMYQPMMYARPHPAVNYGPPPPSMNPHVTDNYTHFFSDENANSCSIM</sequence>
<comment type="caution">
    <text evidence="1">The sequence shown here is derived from an EMBL/GenBank/DDBJ whole genome shotgun (WGS) entry which is preliminary data.</text>
</comment>
<evidence type="ECO:0000313" key="1">
    <source>
        <dbReference type="EMBL" id="KAJ0079155.1"/>
    </source>
</evidence>
<evidence type="ECO:0000313" key="2">
    <source>
        <dbReference type="Proteomes" id="UP001164250"/>
    </source>
</evidence>
<keyword evidence="2" id="KW-1185">Reference proteome</keyword>
<proteinExistence type="predicted"/>
<organism evidence="1 2">
    <name type="scientific">Pistacia atlantica</name>
    <dbReference type="NCBI Taxonomy" id="434234"/>
    <lineage>
        <taxon>Eukaryota</taxon>
        <taxon>Viridiplantae</taxon>
        <taxon>Streptophyta</taxon>
        <taxon>Embryophyta</taxon>
        <taxon>Tracheophyta</taxon>
        <taxon>Spermatophyta</taxon>
        <taxon>Magnoliopsida</taxon>
        <taxon>eudicotyledons</taxon>
        <taxon>Gunneridae</taxon>
        <taxon>Pentapetalae</taxon>
        <taxon>rosids</taxon>
        <taxon>malvids</taxon>
        <taxon>Sapindales</taxon>
        <taxon>Anacardiaceae</taxon>
        <taxon>Pistacia</taxon>
    </lineage>
</organism>
<name>A0ACC0ZYQ4_9ROSI</name>
<reference evidence="2" key="1">
    <citation type="journal article" date="2023" name="G3 (Bethesda)">
        <title>Genome assembly and association tests identify interacting loci associated with vigor, precocity, and sex in interspecific pistachio rootstocks.</title>
        <authorList>
            <person name="Palmer W."/>
            <person name="Jacygrad E."/>
            <person name="Sagayaradj S."/>
            <person name="Cavanaugh K."/>
            <person name="Han R."/>
            <person name="Bertier L."/>
            <person name="Beede B."/>
            <person name="Kafkas S."/>
            <person name="Golino D."/>
            <person name="Preece J."/>
            <person name="Michelmore R."/>
        </authorList>
    </citation>
    <scope>NUCLEOTIDE SEQUENCE [LARGE SCALE GENOMIC DNA]</scope>
</reference>
<accession>A0ACC0ZYQ4</accession>
<protein>
    <submittedName>
        <fullName evidence="1">Uncharacterized protein</fullName>
    </submittedName>
</protein>
<dbReference type="Proteomes" id="UP001164250">
    <property type="component" value="Chromosome 13"/>
</dbReference>
<dbReference type="EMBL" id="CM047909">
    <property type="protein sequence ID" value="KAJ0079155.1"/>
    <property type="molecule type" value="Genomic_DNA"/>
</dbReference>